<dbReference type="GO" id="GO:0090110">
    <property type="term" value="P:COPII-coated vesicle cargo loading"/>
    <property type="evidence" value="ECO:0007669"/>
    <property type="project" value="TreeGrafter"/>
</dbReference>
<dbReference type="InterPro" id="IPR036465">
    <property type="entry name" value="vWFA_dom_sf"/>
</dbReference>
<reference evidence="3" key="2">
    <citation type="submission" date="2021-10" db="EMBL/GenBank/DDBJ databases">
        <title>Phylogenomics reveals ancestral predisposition of the termite-cultivated fungus Termitomyces towards a domesticated lifestyle.</title>
        <authorList>
            <person name="Auxier B."/>
            <person name="Grum-Grzhimaylo A."/>
            <person name="Cardenas M.E."/>
            <person name="Lodge J.D."/>
            <person name="Laessoe T."/>
            <person name="Pedersen O."/>
            <person name="Smith M.E."/>
            <person name="Kuyper T.W."/>
            <person name="Franco-Molano E.A."/>
            <person name="Baroni T.J."/>
            <person name="Aanen D.K."/>
        </authorList>
    </citation>
    <scope>NUCLEOTIDE SEQUENCE</scope>
    <source>
        <strain evidence="3">D49</strain>
    </source>
</reference>
<feature type="domain" description="Sec23/Sec24 trunk" evidence="1">
    <location>
        <begin position="2"/>
        <end position="97"/>
    </location>
</feature>
<organism evidence="3 4">
    <name type="scientific">Sphagnurus paluster</name>
    <dbReference type="NCBI Taxonomy" id="117069"/>
    <lineage>
        <taxon>Eukaryota</taxon>
        <taxon>Fungi</taxon>
        <taxon>Dikarya</taxon>
        <taxon>Basidiomycota</taxon>
        <taxon>Agaricomycotina</taxon>
        <taxon>Agaricomycetes</taxon>
        <taxon>Agaricomycetidae</taxon>
        <taxon>Agaricales</taxon>
        <taxon>Tricholomatineae</taxon>
        <taxon>Lyophyllaceae</taxon>
        <taxon>Sphagnurus</taxon>
    </lineage>
</organism>
<dbReference type="Proteomes" id="UP000717328">
    <property type="component" value="Unassembled WGS sequence"/>
</dbReference>
<dbReference type="Gene3D" id="2.60.40.1670">
    <property type="entry name" value="beta-sandwich domain of Sec23/24"/>
    <property type="match status" value="1"/>
</dbReference>
<dbReference type="InterPro" id="IPR006896">
    <property type="entry name" value="Sec23/24_trunk_dom"/>
</dbReference>
<dbReference type="GO" id="GO:0008270">
    <property type="term" value="F:zinc ion binding"/>
    <property type="evidence" value="ECO:0007669"/>
    <property type="project" value="TreeGrafter"/>
</dbReference>
<comment type="caution">
    <text evidence="3">The sequence shown here is derived from an EMBL/GenBank/DDBJ whole genome shotgun (WGS) entry which is preliminary data.</text>
</comment>
<dbReference type="Pfam" id="PF08033">
    <property type="entry name" value="Sec23_BS"/>
    <property type="match status" value="1"/>
</dbReference>
<feature type="domain" description="Sec23/Sec24 beta-sandwich" evidence="2">
    <location>
        <begin position="103"/>
        <end position="189"/>
    </location>
</feature>
<dbReference type="AlphaFoldDB" id="A0A9P7GQZ9"/>
<proteinExistence type="predicted"/>
<dbReference type="GO" id="GO:0006886">
    <property type="term" value="P:intracellular protein transport"/>
    <property type="evidence" value="ECO:0007669"/>
    <property type="project" value="InterPro"/>
</dbReference>
<name>A0A9P7GQZ9_9AGAR</name>
<keyword evidence="4" id="KW-1185">Reference proteome</keyword>
<dbReference type="SUPFAM" id="SSF53300">
    <property type="entry name" value="vWA-like"/>
    <property type="match status" value="1"/>
</dbReference>
<dbReference type="OrthoDB" id="49016at2759"/>
<reference evidence="3" key="1">
    <citation type="submission" date="2021-02" db="EMBL/GenBank/DDBJ databases">
        <authorList>
            <person name="Nieuwenhuis M."/>
            <person name="Van De Peppel L.J.J."/>
        </authorList>
    </citation>
    <scope>NUCLEOTIDE SEQUENCE</scope>
    <source>
        <strain evidence="3">D49</strain>
    </source>
</reference>
<dbReference type="GO" id="GO:0030127">
    <property type="term" value="C:COPII vesicle coat"/>
    <property type="evidence" value="ECO:0007669"/>
    <property type="project" value="InterPro"/>
</dbReference>
<sequence>MPTIGVAKLSRQPKESDLFDTDKERVLYTPRDTTWTEIGEECALDGIGVNMVLAPSKFMDIGSIGVVASLTGGDLLYHPRFDSARDEPVLNSQLQRLMRRMQGYNCVMRIRCSNGMQISRTHYGNFCQTSPTNLEFGILDADKTISITLEHSGKSLTSRDSVFLQASLLYTTLNGERRARICNLALPVAELAMNVYQFADMETTLCHLAREGQGMHFLYPMQVLILMYDINSPGSPHKTEDVDNPRRPYGEMCFDPAWIQEVLRHGNEA</sequence>
<dbReference type="PANTHER" id="PTHR13803:SF4">
    <property type="entry name" value="SECRETORY 24CD, ISOFORM C"/>
    <property type="match status" value="1"/>
</dbReference>
<dbReference type="Pfam" id="PF04811">
    <property type="entry name" value="Sec23_trunk"/>
    <property type="match status" value="1"/>
</dbReference>
<dbReference type="SUPFAM" id="SSF81995">
    <property type="entry name" value="beta-sandwich domain of Sec23/24"/>
    <property type="match status" value="1"/>
</dbReference>
<evidence type="ECO:0000313" key="3">
    <source>
        <dbReference type="EMBL" id="KAG5654424.1"/>
    </source>
</evidence>
<evidence type="ECO:0000313" key="4">
    <source>
        <dbReference type="Proteomes" id="UP000717328"/>
    </source>
</evidence>
<evidence type="ECO:0000259" key="1">
    <source>
        <dbReference type="Pfam" id="PF04811"/>
    </source>
</evidence>
<protein>
    <submittedName>
        <fullName evidence="3">Uncharacterized protein</fullName>
    </submittedName>
</protein>
<gene>
    <name evidence="3" type="ORF">H0H81_002613</name>
</gene>
<evidence type="ECO:0000259" key="2">
    <source>
        <dbReference type="Pfam" id="PF08033"/>
    </source>
</evidence>
<accession>A0A9P7GQZ9</accession>
<dbReference type="InterPro" id="IPR012990">
    <property type="entry name" value="Beta-sandwich_Sec23_24"/>
</dbReference>
<dbReference type="EMBL" id="JABCKI010000008">
    <property type="protein sequence ID" value="KAG5654424.1"/>
    <property type="molecule type" value="Genomic_DNA"/>
</dbReference>
<dbReference type="InterPro" id="IPR050550">
    <property type="entry name" value="SEC23_SEC24_subfamily"/>
</dbReference>
<dbReference type="PANTHER" id="PTHR13803">
    <property type="entry name" value="SEC24-RELATED PROTEIN"/>
    <property type="match status" value="1"/>
</dbReference>
<dbReference type="GO" id="GO:0000149">
    <property type="term" value="F:SNARE binding"/>
    <property type="evidence" value="ECO:0007669"/>
    <property type="project" value="TreeGrafter"/>
</dbReference>
<dbReference type="GO" id="GO:0070971">
    <property type="term" value="C:endoplasmic reticulum exit site"/>
    <property type="evidence" value="ECO:0007669"/>
    <property type="project" value="TreeGrafter"/>
</dbReference>